<evidence type="ECO:0000313" key="2">
    <source>
        <dbReference type="EMBL" id="ODS24586.1"/>
    </source>
</evidence>
<dbReference type="InterPro" id="IPR036249">
    <property type="entry name" value="Thioredoxin-like_sf"/>
</dbReference>
<proteinExistence type="predicted"/>
<feature type="domain" description="Thioredoxin" evidence="1">
    <location>
        <begin position="32"/>
        <end position="183"/>
    </location>
</feature>
<evidence type="ECO:0000259" key="1">
    <source>
        <dbReference type="PROSITE" id="PS51352"/>
    </source>
</evidence>
<dbReference type="PANTHER" id="PTHR42852:SF17">
    <property type="entry name" value="THIOREDOXIN-LIKE PROTEIN HI_1115"/>
    <property type="match status" value="1"/>
</dbReference>
<dbReference type="InterPro" id="IPR013740">
    <property type="entry name" value="Redoxin"/>
</dbReference>
<reference evidence="2 3" key="1">
    <citation type="journal article" date="2016" name="Appl. Environ. Microbiol.">
        <title>Lack of Overt Genome Reduction in the Bryostatin-Producing Bryozoan Symbiont "Candidatus Endobugula sertula".</title>
        <authorList>
            <person name="Miller I.J."/>
            <person name="Vanee N."/>
            <person name="Fong S.S."/>
            <person name="Lim-Fong G.E."/>
            <person name="Kwan J.C."/>
        </authorList>
    </citation>
    <scope>NUCLEOTIDE SEQUENCE [LARGE SCALE GENOMIC DNA]</scope>
    <source>
        <strain evidence="2">AB1-4</strain>
    </source>
</reference>
<organism evidence="2 3">
    <name type="scientific">Candidatus Endobugula sertula</name>
    <name type="common">Bugula neritina bacterial symbiont</name>
    <dbReference type="NCBI Taxonomy" id="62101"/>
    <lineage>
        <taxon>Bacteria</taxon>
        <taxon>Pseudomonadati</taxon>
        <taxon>Pseudomonadota</taxon>
        <taxon>Gammaproteobacteria</taxon>
        <taxon>Cellvibrionales</taxon>
        <taxon>Cellvibrionaceae</taxon>
        <taxon>Candidatus Endobugula</taxon>
    </lineage>
</organism>
<dbReference type="PANTHER" id="PTHR42852">
    <property type="entry name" value="THIOL:DISULFIDE INTERCHANGE PROTEIN DSBE"/>
    <property type="match status" value="1"/>
</dbReference>
<dbReference type="PROSITE" id="PS51352">
    <property type="entry name" value="THIOREDOXIN_2"/>
    <property type="match status" value="1"/>
</dbReference>
<accession>A0A1D2QSP2</accession>
<sequence>MKNPLLHHQQSPIFLFATILILLINGAQSYADNHLKDIPDFSLDSQAGENVSLSALKGHVILINFWATWCRPCRLEMPAIEKLYSKYKASGLTVLAINIEDARNLPKKMAIDHVTQTMNLSFPILYDSQKIVMNNIESHLLGKNMGIPTSILIDRKGKTRYLHQGYREGDENTYQRIIESLIKETTVTTPLPPSQDPLNEALSEH</sequence>
<dbReference type="InterPro" id="IPR050553">
    <property type="entry name" value="Thioredoxin_ResA/DsbE_sf"/>
</dbReference>
<dbReference type="STRING" id="62101.AB835_03115"/>
<dbReference type="EMBL" id="MDLC01000007">
    <property type="protein sequence ID" value="ODS24586.1"/>
    <property type="molecule type" value="Genomic_DNA"/>
</dbReference>
<dbReference type="GO" id="GO:0016491">
    <property type="term" value="F:oxidoreductase activity"/>
    <property type="evidence" value="ECO:0007669"/>
    <property type="project" value="InterPro"/>
</dbReference>
<comment type="caution">
    <text evidence="2">The sequence shown here is derived from an EMBL/GenBank/DDBJ whole genome shotgun (WGS) entry which is preliminary data.</text>
</comment>
<dbReference type="Pfam" id="PF08534">
    <property type="entry name" value="Redoxin"/>
    <property type="match status" value="1"/>
</dbReference>
<dbReference type="InterPro" id="IPR013766">
    <property type="entry name" value="Thioredoxin_domain"/>
</dbReference>
<gene>
    <name evidence="2" type="ORF">AB835_03115</name>
</gene>
<dbReference type="SUPFAM" id="SSF52833">
    <property type="entry name" value="Thioredoxin-like"/>
    <property type="match status" value="1"/>
</dbReference>
<protein>
    <recommendedName>
        <fullName evidence="1">Thioredoxin domain-containing protein</fullName>
    </recommendedName>
</protein>
<dbReference type="Gene3D" id="3.40.30.10">
    <property type="entry name" value="Glutaredoxin"/>
    <property type="match status" value="1"/>
</dbReference>
<dbReference type="Proteomes" id="UP000242502">
    <property type="component" value="Unassembled WGS sequence"/>
</dbReference>
<dbReference type="CDD" id="cd02966">
    <property type="entry name" value="TlpA_like_family"/>
    <property type="match status" value="1"/>
</dbReference>
<name>A0A1D2QSP2_9GAMM</name>
<evidence type="ECO:0000313" key="3">
    <source>
        <dbReference type="Proteomes" id="UP000242502"/>
    </source>
</evidence>
<dbReference type="AlphaFoldDB" id="A0A1D2QSP2"/>